<dbReference type="Pfam" id="PF02272">
    <property type="entry name" value="DHHA1"/>
    <property type="match status" value="1"/>
</dbReference>
<proteinExistence type="inferred from homology"/>
<evidence type="ECO:0000256" key="2">
    <source>
        <dbReference type="ARBA" id="ARBA00019841"/>
    </source>
</evidence>
<comment type="similarity">
    <text evidence="1">Belongs to the RecJ family.</text>
</comment>
<dbReference type="InterPro" id="IPR038763">
    <property type="entry name" value="DHH_sf"/>
</dbReference>
<dbReference type="NCBIfam" id="TIGR00644">
    <property type="entry name" value="recJ"/>
    <property type="match status" value="1"/>
</dbReference>
<dbReference type="Gene3D" id="3.90.1640.30">
    <property type="match status" value="1"/>
</dbReference>
<dbReference type="PANTHER" id="PTHR30255:SF2">
    <property type="entry name" value="SINGLE-STRANDED-DNA-SPECIFIC EXONUCLEASE RECJ"/>
    <property type="match status" value="1"/>
</dbReference>
<evidence type="ECO:0000313" key="10">
    <source>
        <dbReference type="EMBL" id="PJE57582.1"/>
    </source>
</evidence>
<protein>
    <recommendedName>
        <fullName evidence="2">Single-stranded-DNA-specific exonuclease RecJ</fullName>
    </recommendedName>
</protein>
<dbReference type="Gene3D" id="2.40.50.460">
    <property type="match status" value="1"/>
</dbReference>
<evidence type="ECO:0000259" key="8">
    <source>
        <dbReference type="Pfam" id="PF02272"/>
    </source>
</evidence>
<evidence type="ECO:0000313" key="11">
    <source>
        <dbReference type="Proteomes" id="UP000231648"/>
    </source>
</evidence>
<dbReference type="AlphaFoldDB" id="A0A2M8KCC9"/>
<keyword evidence="5 10" id="KW-0269">Exonuclease</keyword>
<dbReference type="InterPro" id="IPR001667">
    <property type="entry name" value="DDH_dom"/>
</dbReference>
<evidence type="ECO:0000259" key="9">
    <source>
        <dbReference type="Pfam" id="PF17768"/>
    </source>
</evidence>
<gene>
    <name evidence="10" type="primary">recJ</name>
    <name evidence="10" type="ORF">COU82_01010</name>
</gene>
<sequence length="576" mass="65566">MQKIWKINKKAPKEFLEKFPEFSKLTLQLLWDRNLRTQKTIDEFFSPDYDQDLHDPFLLKDVRKAIKRIQKAAQKHEKVAIFADYDADGICGAVILNEALKSINIFPEIYIPDRNKEGYGLNLKAVEEIAKRGVSLVLTIDCGITDFEEIKLASKLGMDTIVVDHHEIPKKLPRAFAVINPKQKNDKYPFKVLSGTGVAFKLFQTLLKTLKLPVSKEKWLLDLVAIATVTDSMLLLGENRTLVRYGLIVLSQTKRIGLVELMRTARIKPVFNPQTFETNLNTYTLGYILGPRLNAASRVDHGTVAYRLLVASSQQEAQELAQQLESKNQKRQGIMEKIHKEAKQRILRYPKTQKIIFETDKEWIAGIIGLVAQKLRDEFWRPAFVCQELKGYALCSARGGVAGFDVIKVIGKVGHLLEEFGGHPYAAAFRVKSKNLDKVRKLIQEIGNKELRDEDLIPYIDIDVEVEADDLDWLVFQQIENFAPFGEGNPAPLFLLKKAKIIEIRSVGSNGCHLKLFLEKETEKGVKRFKAIGFGLADFCDKIRVGEEVDIVFEMIANEWNGTKELQLKIIDLKKS</sequence>
<evidence type="ECO:0000256" key="6">
    <source>
        <dbReference type="SAM" id="Coils"/>
    </source>
</evidence>
<dbReference type="Pfam" id="PF01368">
    <property type="entry name" value="DHH"/>
    <property type="match status" value="1"/>
</dbReference>
<evidence type="ECO:0000256" key="5">
    <source>
        <dbReference type="ARBA" id="ARBA00022839"/>
    </source>
</evidence>
<dbReference type="InterPro" id="IPR003156">
    <property type="entry name" value="DHHA1_dom"/>
</dbReference>
<dbReference type="GO" id="GO:0006281">
    <property type="term" value="P:DNA repair"/>
    <property type="evidence" value="ECO:0007669"/>
    <property type="project" value="InterPro"/>
</dbReference>
<keyword evidence="4" id="KW-0378">Hydrolase</keyword>
<dbReference type="Pfam" id="PF17768">
    <property type="entry name" value="RecJ_OB"/>
    <property type="match status" value="1"/>
</dbReference>
<dbReference type="Proteomes" id="UP000231648">
    <property type="component" value="Unassembled WGS sequence"/>
</dbReference>
<evidence type="ECO:0000256" key="4">
    <source>
        <dbReference type="ARBA" id="ARBA00022801"/>
    </source>
</evidence>
<evidence type="ECO:0000256" key="3">
    <source>
        <dbReference type="ARBA" id="ARBA00022722"/>
    </source>
</evidence>
<dbReference type="InterPro" id="IPR004610">
    <property type="entry name" value="RecJ"/>
</dbReference>
<feature type="coiled-coil region" evidence="6">
    <location>
        <begin position="310"/>
        <end position="337"/>
    </location>
</feature>
<evidence type="ECO:0000259" key="7">
    <source>
        <dbReference type="Pfam" id="PF01368"/>
    </source>
</evidence>
<dbReference type="GO" id="GO:0008409">
    <property type="term" value="F:5'-3' exonuclease activity"/>
    <property type="evidence" value="ECO:0007669"/>
    <property type="project" value="InterPro"/>
</dbReference>
<dbReference type="EMBL" id="PFDX01000012">
    <property type="protein sequence ID" value="PJE57582.1"/>
    <property type="molecule type" value="Genomic_DNA"/>
</dbReference>
<keyword evidence="3" id="KW-0540">Nuclease</keyword>
<reference evidence="11" key="1">
    <citation type="submission" date="2017-09" db="EMBL/GenBank/DDBJ databases">
        <title>Depth-based differentiation of microbial function through sediment-hosted aquifers and enrichment of novel symbionts in the deep terrestrial subsurface.</title>
        <authorList>
            <person name="Probst A.J."/>
            <person name="Ladd B."/>
            <person name="Jarett J.K."/>
            <person name="Geller-Mcgrath D.E."/>
            <person name="Sieber C.M.K."/>
            <person name="Emerson J.B."/>
            <person name="Anantharaman K."/>
            <person name="Thomas B.C."/>
            <person name="Malmstrom R."/>
            <person name="Stieglmeier M."/>
            <person name="Klingl A."/>
            <person name="Woyke T."/>
            <person name="Ryan C.M."/>
            <person name="Banfield J.F."/>
        </authorList>
    </citation>
    <scope>NUCLEOTIDE SEQUENCE [LARGE SCALE GENOMIC DNA]</scope>
</reference>
<dbReference type="GO" id="GO:0003676">
    <property type="term" value="F:nucleic acid binding"/>
    <property type="evidence" value="ECO:0007669"/>
    <property type="project" value="InterPro"/>
</dbReference>
<accession>A0A2M8KCC9</accession>
<dbReference type="InterPro" id="IPR041122">
    <property type="entry name" value="RecJ_OB"/>
</dbReference>
<feature type="domain" description="RecJ OB" evidence="9">
    <location>
        <begin position="462"/>
        <end position="572"/>
    </location>
</feature>
<comment type="caution">
    <text evidence="10">The sequence shown here is derived from an EMBL/GenBank/DDBJ whole genome shotgun (WGS) entry which is preliminary data.</text>
</comment>
<feature type="domain" description="DDH" evidence="7">
    <location>
        <begin position="78"/>
        <end position="228"/>
    </location>
</feature>
<dbReference type="PANTHER" id="PTHR30255">
    <property type="entry name" value="SINGLE-STRANDED-DNA-SPECIFIC EXONUCLEASE RECJ"/>
    <property type="match status" value="1"/>
</dbReference>
<keyword evidence="6" id="KW-0175">Coiled coil</keyword>
<organism evidence="10 11">
    <name type="scientific">Candidatus Portnoybacteria bacterium CG10_big_fil_rev_8_21_14_0_10_38_18</name>
    <dbReference type="NCBI Taxonomy" id="1974813"/>
    <lineage>
        <taxon>Bacteria</taxon>
        <taxon>Candidatus Portnoyibacteriota</taxon>
    </lineage>
</organism>
<name>A0A2M8KCC9_9BACT</name>
<dbReference type="InterPro" id="IPR051673">
    <property type="entry name" value="SSDNA_exonuclease_RecJ"/>
</dbReference>
<dbReference type="GO" id="GO:0006310">
    <property type="term" value="P:DNA recombination"/>
    <property type="evidence" value="ECO:0007669"/>
    <property type="project" value="InterPro"/>
</dbReference>
<dbReference type="SUPFAM" id="SSF64182">
    <property type="entry name" value="DHH phosphoesterases"/>
    <property type="match status" value="1"/>
</dbReference>
<feature type="domain" description="DHHA1" evidence="8">
    <location>
        <begin position="354"/>
        <end position="446"/>
    </location>
</feature>
<evidence type="ECO:0000256" key="1">
    <source>
        <dbReference type="ARBA" id="ARBA00005915"/>
    </source>
</evidence>